<dbReference type="Gene3D" id="3.10.450.240">
    <property type="match status" value="1"/>
</dbReference>
<evidence type="ECO:0000313" key="8">
    <source>
        <dbReference type="Proteomes" id="UP000249757"/>
    </source>
</evidence>
<evidence type="ECO:0000313" key="7">
    <source>
        <dbReference type="Proteomes" id="UP000245464"/>
    </source>
</evidence>
<dbReference type="InterPro" id="IPR051975">
    <property type="entry name" value="mtLSU_mL45"/>
</dbReference>
<name>A0A2W1DZQ7_9PLEO</name>
<dbReference type="Proteomes" id="UP000245464">
    <property type="component" value="Chromosome 10"/>
</dbReference>
<dbReference type="EMBL" id="NQIK02000010">
    <property type="protein sequence ID" value="KAF7564599.1"/>
    <property type="molecule type" value="Genomic_DNA"/>
</dbReference>
<reference evidence="6" key="3">
    <citation type="journal article" date="2022" name="bioRxiv">
        <title>A global pangenome for the wheat fungal pathogen Pyrenophora tritici-repentis and prediction of effector protein structural homology.</title>
        <authorList>
            <person name="Moolhuijzen P."/>
            <person name="See P.T."/>
            <person name="Shi G."/>
            <person name="Powell H.R."/>
            <person name="Cockram J."/>
            <person name="Jorgensen L.N."/>
            <person name="Benslimane H."/>
            <person name="Strelkov S.E."/>
            <person name="Turner J."/>
            <person name="Liu Z."/>
            <person name="Moffat C.S."/>
        </authorList>
    </citation>
    <scope>NUCLEOTIDE SEQUENCE</scope>
    <source>
        <strain evidence="6">86-124</strain>
    </source>
</reference>
<comment type="subcellular location">
    <subcellularLocation>
        <location evidence="1">Mitochondrion</location>
    </subcellularLocation>
</comment>
<evidence type="ECO:0000256" key="4">
    <source>
        <dbReference type="SAM" id="MobiDB-lite"/>
    </source>
</evidence>
<dbReference type="AlphaFoldDB" id="A0A2W1DZQ7"/>
<reference evidence="8" key="4">
    <citation type="journal article" date="2022" name="Microb. Genom.">
        <title>A global pangenome for the wheat fungal pathogen Pyrenophora tritici-repentis and prediction of effector protein structural homology.</title>
        <authorList>
            <person name="Moolhuijzen P.M."/>
            <person name="See P.T."/>
            <person name="Shi G."/>
            <person name="Powell H.R."/>
            <person name="Cockram J."/>
            <person name="Jorgensen L.N."/>
            <person name="Benslimane H."/>
            <person name="Strelkov S.E."/>
            <person name="Turner J."/>
            <person name="Liu Z."/>
            <person name="Moffat C.S."/>
        </authorList>
    </citation>
    <scope>NUCLEOTIDE SEQUENCE [LARGE SCALE GENOMIC DNA]</scope>
</reference>
<keyword evidence="8" id="KW-1185">Reference proteome</keyword>
<dbReference type="PANTHER" id="PTHR28554:SF1">
    <property type="entry name" value="LARGE RIBOSOMAL SUBUNIT PROTEIN ML45"/>
    <property type="match status" value="1"/>
</dbReference>
<keyword evidence="3" id="KW-0496">Mitochondrion</keyword>
<dbReference type="EMBL" id="NRDI02000014">
    <property type="protein sequence ID" value="KAI1511295.1"/>
    <property type="molecule type" value="Genomic_DNA"/>
</dbReference>
<feature type="region of interest" description="Disordered" evidence="4">
    <location>
        <begin position="254"/>
        <end position="282"/>
    </location>
</feature>
<reference evidence="6" key="2">
    <citation type="submission" date="2021-05" db="EMBL/GenBank/DDBJ databases">
        <authorList>
            <person name="Moolhuijzen P.M."/>
            <person name="Moffat C.S."/>
        </authorList>
    </citation>
    <scope>NUCLEOTIDE SEQUENCE</scope>
    <source>
        <strain evidence="6">86-124</strain>
    </source>
</reference>
<dbReference type="OMA" id="RYYYRAC"/>
<feature type="region of interest" description="Disordered" evidence="4">
    <location>
        <begin position="44"/>
        <end position="66"/>
    </location>
</feature>
<gene>
    <name evidence="6" type="ORF">Ptr86124_009699</name>
    <name evidence="5" type="ORF">PtrM4_040330</name>
</gene>
<proteinExistence type="predicted"/>
<accession>A0A2W1DZQ7</accession>
<reference evidence="5" key="1">
    <citation type="journal article" date="2018" name="BMC Genomics">
        <title>Comparative genomics of the wheat fungal pathogen Pyrenophora tritici-repentis reveals chromosomal variations and genome plasticity.</title>
        <authorList>
            <person name="Moolhuijzen P."/>
            <person name="See P.T."/>
            <person name="Hane J.K."/>
            <person name="Shi G."/>
            <person name="Liu Z."/>
            <person name="Oliver R.P."/>
            <person name="Moffat C.S."/>
        </authorList>
    </citation>
    <scope>NUCLEOTIDE SEQUENCE [LARGE SCALE GENOMIC DNA]</scope>
    <source>
        <strain evidence="5">M4</strain>
    </source>
</reference>
<protein>
    <submittedName>
        <fullName evidence="5">Tim44 domain containing protein</fullName>
    </submittedName>
</protein>
<dbReference type="Proteomes" id="UP000249757">
    <property type="component" value="Unassembled WGS sequence"/>
</dbReference>
<evidence type="ECO:0000256" key="1">
    <source>
        <dbReference type="ARBA" id="ARBA00004173"/>
    </source>
</evidence>
<evidence type="ECO:0000256" key="3">
    <source>
        <dbReference type="ARBA" id="ARBA00023128"/>
    </source>
</evidence>
<evidence type="ECO:0000313" key="6">
    <source>
        <dbReference type="EMBL" id="KAI1511295.1"/>
    </source>
</evidence>
<comment type="caution">
    <text evidence="5">The sequence shown here is derived from an EMBL/GenBank/DDBJ whole genome shotgun (WGS) entry which is preliminary data.</text>
</comment>
<dbReference type="PANTHER" id="PTHR28554">
    <property type="entry name" value="39S RIBOSOMAL PROTEIN L45, MITOCHONDRIAL"/>
    <property type="match status" value="1"/>
</dbReference>
<dbReference type="GO" id="GO:0005739">
    <property type="term" value="C:mitochondrion"/>
    <property type="evidence" value="ECO:0007669"/>
    <property type="project" value="UniProtKB-SubCell"/>
</dbReference>
<evidence type="ECO:0000256" key="2">
    <source>
        <dbReference type="ARBA" id="ARBA00022946"/>
    </source>
</evidence>
<organism evidence="5 7">
    <name type="scientific">Pyrenophora tritici-repentis</name>
    <dbReference type="NCBI Taxonomy" id="45151"/>
    <lineage>
        <taxon>Eukaryota</taxon>
        <taxon>Fungi</taxon>
        <taxon>Dikarya</taxon>
        <taxon>Ascomycota</taxon>
        <taxon>Pezizomycotina</taxon>
        <taxon>Dothideomycetes</taxon>
        <taxon>Pleosporomycetidae</taxon>
        <taxon>Pleosporales</taxon>
        <taxon>Pleosporineae</taxon>
        <taxon>Pleosporaceae</taxon>
        <taxon>Pyrenophora</taxon>
    </lineage>
</organism>
<sequence length="372" mass="42934">MSTQLPFRSMRIPALQRQCLYLRHRSPSRPLNLSLRQPTISTARAFSSTPSRPAKHKAGRQQLGIDRAQTRAAARSTIGPAPAVGMAEAQSDVDSMQQDIGLLQNTMIRAPFRELWKHGLWTWPVYFWKLVKSKGTGLYSRFLYRTCVQKKGWDYYTPIDYWEWKQFKYIAKRHYEHVYNSFAAGNVRKLKDTCLPPFLRKIQSQIAVRGGLRVNWKIHGNIAARIVSHRASPLGESHPDTAYRQLVVRLKSKQSITRTKSGRKAASSSSTGPRRPSEGLPWMPDAAREQMQRERKAKAEGHVDGVELPQENDVFFDTEVPTTVVEYLVLQKRVIRGVEEDWKVWGFTRETTPELLKQDEEYFRKMLDYQTG</sequence>
<evidence type="ECO:0000313" key="5">
    <source>
        <dbReference type="EMBL" id="KAF7564599.1"/>
    </source>
</evidence>
<dbReference type="OrthoDB" id="19619at2759"/>
<keyword evidence="2" id="KW-0809">Transit peptide</keyword>